<dbReference type="InterPro" id="IPR028615">
    <property type="entry name" value="Maleate_isomerase"/>
</dbReference>
<dbReference type="EMBL" id="WHUV01000002">
    <property type="protein sequence ID" value="MQA54515.1"/>
    <property type="molecule type" value="Genomic_DNA"/>
</dbReference>
<dbReference type="EC" id="5.2.1.1" evidence="1"/>
<proteinExistence type="inferred from homology"/>
<feature type="active site" description="Nucleophile" evidence="1">
    <location>
        <position position="80"/>
    </location>
</feature>
<evidence type="ECO:0000256" key="1">
    <source>
        <dbReference type="HAMAP-Rule" id="MF_00943"/>
    </source>
</evidence>
<feature type="binding site" evidence="1">
    <location>
        <begin position="199"/>
        <end position="200"/>
    </location>
    <ligand>
        <name>substrate</name>
    </ligand>
</feature>
<dbReference type="InterPro" id="IPR026286">
    <property type="entry name" value="MaiA/AMDase"/>
</dbReference>
<dbReference type="GO" id="GO:0050076">
    <property type="term" value="F:maleate isomerase activity"/>
    <property type="evidence" value="ECO:0007669"/>
    <property type="project" value="UniProtKB-UniRule"/>
</dbReference>
<sequence length="259" mass="28252">MNATYRIGQIVPSSNTTMETEIPAMLHARQLIRPQRFTFHSSRMRMHKVTREELEAMNREALRCAAELADARVDVMSTACLVAIMAMGNGYHRKVQKELTAIARANQCQAPVMTSAGALVEGLKIMGAKRISLLAPYMRSLCDRVVEYIESEGIEVVDSIAFEIPDNLEVGKRDPALLLEDVRRLDTRGVDVVVLSACVQMQSLPSIQAAEDALGIPVTSTAVCTVRRMLDHLGLEPVVPGAGALLSGRYPAVKEGAHA</sequence>
<dbReference type="PANTHER" id="PTHR40267">
    <property type="entry name" value="BLR3294 PROTEIN"/>
    <property type="match status" value="1"/>
</dbReference>
<dbReference type="PANTHER" id="PTHR40267:SF1">
    <property type="entry name" value="BLR3294 PROTEIN"/>
    <property type="match status" value="1"/>
</dbReference>
<evidence type="ECO:0000313" key="3">
    <source>
        <dbReference type="Proteomes" id="UP000486534"/>
    </source>
</evidence>
<comment type="miscellaneous">
    <text evidence="1">Reaction is initiated by nucleophilic attack of cysteine at the double bond, yielding a covalent succinylcysteine-like intermediate.</text>
</comment>
<dbReference type="HAMAP" id="MF_00943">
    <property type="entry name" value="Maleate_isomerase"/>
    <property type="match status" value="1"/>
</dbReference>
<name>A0A7X1PM48_9PSED</name>
<comment type="similarity">
    <text evidence="1">Belongs to the maleate isomerase family.</text>
</comment>
<dbReference type="InterPro" id="IPR053714">
    <property type="entry name" value="Iso_Racemase_Enz_sf"/>
</dbReference>
<feature type="binding site" evidence="1">
    <location>
        <position position="137"/>
    </location>
    <ligand>
        <name>substrate</name>
    </ligand>
</feature>
<feature type="binding site" evidence="1">
    <location>
        <position position="15"/>
    </location>
    <ligand>
        <name>substrate</name>
    </ligand>
</feature>
<dbReference type="AlphaFoldDB" id="A0A7X1PM48"/>
<dbReference type="Proteomes" id="UP000486534">
    <property type="component" value="Unassembled WGS sequence"/>
</dbReference>
<protein>
    <recommendedName>
        <fullName evidence="1">Maleate isomerase</fullName>
        <ecNumber evidence="1">5.2.1.1</ecNumber>
    </recommendedName>
    <alternativeName>
        <fullName evidence="1">Maleate cis-trans isomerase</fullName>
    </alternativeName>
</protein>
<gene>
    <name evidence="1" type="primary">maiA</name>
    <name evidence="2" type="ORF">GDH07_14460</name>
</gene>
<dbReference type="Gene3D" id="3.40.50.12500">
    <property type="match status" value="1"/>
</dbReference>
<accession>A0A7X1PM48</accession>
<feature type="binding site" evidence="1">
    <location>
        <position position="167"/>
    </location>
    <ligand>
        <name>substrate</name>
    </ligand>
</feature>
<organism evidence="2 3">
    <name type="scientific">Pseudomonas piscis</name>
    <dbReference type="NCBI Taxonomy" id="2614538"/>
    <lineage>
        <taxon>Bacteria</taxon>
        <taxon>Pseudomonadati</taxon>
        <taxon>Pseudomonadota</taxon>
        <taxon>Gammaproteobacteria</taxon>
        <taxon>Pseudomonadales</taxon>
        <taxon>Pseudomonadaceae</taxon>
        <taxon>Pseudomonas</taxon>
    </lineage>
</organism>
<dbReference type="Pfam" id="PF17645">
    <property type="entry name" value="Amdase"/>
    <property type="match status" value="1"/>
</dbReference>
<feature type="binding site" evidence="1">
    <location>
        <begin position="80"/>
        <end position="82"/>
    </location>
    <ligand>
        <name>substrate</name>
    </ligand>
</feature>
<reference evidence="2 3" key="1">
    <citation type="submission" date="2019-10" db="EMBL/GenBank/DDBJ databases">
        <title>Pseudomonas dajingensis sp. nov., isolated from the profound head ulcers of farmed Murray cod (Maccullochella peelii peelii).</title>
        <authorList>
            <person name="Liu Y."/>
        </authorList>
    </citation>
    <scope>NUCLEOTIDE SEQUENCE [LARGE SCALE GENOMIC DNA]</scope>
    <source>
        <strain evidence="2 3">MC042</strain>
    </source>
</reference>
<comment type="subunit">
    <text evidence="1">Homodimer.</text>
</comment>
<dbReference type="PIRSF" id="PIRSF015736">
    <property type="entry name" value="MI"/>
    <property type="match status" value="1"/>
</dbReference>
<comment type="function">
    <text evidence="1">Catalyzes cis-trans isomerization of the C2-C3 double bond in maleate to yield fumarate.</text>
</comment>
<evidence type="ECO:0000313" key="2">
    <source>
        <dbReference type="EMBL" id="MQA54515.1"/>
    </source>
</evidence>
<comment type="caution">
    <text evidence="2">The sequence shown here is derived from an EMBL/GenBank/DDBJ whole genome shotgun (WGS) entry which is preliminary data.</text>
</comment>
<feature type="modified residue" description="S-(2-succinyl)cysteine" evidence="1">
    <location>
        <position position="80"/>
    </location>
</feature>
<comment type="catalytic activity">
    <reaction evidence="1">
        <text>maleate = fumarate</text>
        <dbReference type="Rhea" id="RHEA:13169"/>
        <dbReference type="ChEBI" id="CHEBI:29806"/>
        <dbReference type="ChEBI" id="CHEBI:30780"/>
        <dbReference type="EC" id="5.2.1.1"/>
    </reaction>
</comment>
<dbReference type="RefSeq" id="WP_152897982.1">
    <property type="nucleotide sequence ID" value="NZ_WHUV01000002.1"/>
</dbReference>
<keyword evidence="1" id="KW-0413">Isomerase</keyword>
<feature type="active site" description="Proton donor" evidence="1">
    <location>
        <position position="198"/>
    </location>
</feature>